<sequence>MTHSEFPQDRRPVRPPAFASVREYTSRHGDLSFWWPYVAEILERHGLADAGRESAAGVGGTYPTFICGDYVVKLFGYVQGWRKSYETERAALALAATDPEIAAPSLLGEGRLYGNADAPWPYLITRKMSGVSWRDAELSAEQRLAVAADLGRQIRRVHALRPSGIATDADWPRLNVAAAAERSSLPPHLIEQIDDYLARLGPFDRVFVNSDVVALHVFVENGRLSGIIDWGDAMVTDRHYEFIQIYRDLFDCDKAMLRVFLEASDWPVSKNFPRQALGLALYRQAVGCRRWPGIDVFEPIAARFPLQDIGTLDELAAELFAF</sequence>
<dbReference type="PANTHER" id="PTHR21310:SF15">
    <property type="entry name" value="AMINOGLYCOSIDE PHOSPHOTRANSFERASE DOMAIN-CONTAINING PROTEIN"/>
    <property type="match status" value="1"/>
</dbReference>
<dbReference type="InterPro" id="IPR016259">
    <property type="entry name" value="Hygromycin-B_Kinase"/>
</dbReference>
<keyword evidence="3" id="KW-1185">Reference proteome</keyword>
<reference evidence="2 3" key="1">
    <citation type="submission" date="2021-04" db="EMBL/GenBank/DDBJ databases">
        <title>Draft genome sequence of Paenibacillus cisolokensis, LC2-13A.</title>
        <authorList>
            <person name="Uke A."/>
            <person name="Chhe C."/>
            <person name="Baramee S."/>
            <person name="Kosugi A."/>
        </authorList>
    </citation>
    <scope>NUCLEOTIDE SEQUENCE [LARGE SCALE GENOMIC DNA]</scope>
    <source>
        <strain evidence="2 3">LC2-13A</strain>
    </source>
</reference>
<proteinExistence type="predicted"/>
<dbReference type="Pfam" id="PF01636">
    <property type="entry name" value="APH"/>
    <property type="match status" value="1"/>
</dbReference>
<dbReference type="RefSeq" id="WP_213528593.1">
    <property type="nucleotide sequence ID" value="NZ_BOVJ01000062.1"/>
</dbReference>
<dbReference type="PANTHER" id="PTHR21310">
    <property type="entry name" value="AMINOGLYCOSIDE PHOSPHOTRANSFERASE-RELATED-RELATED"/>
    <property type="match status" value="1"/>
</dbReference>
<dbReference type="EMBL" id="BOVJ01000062">
    <property type="protein sequence ID" value="GIQ63418.1"/>
    <property type="molecule type" value="Genomic_DNA"/>
</dbReference>
<dbReference type="Gene3D" id="3.90.1200.10">
    <property type="match status" value="1"/>
</dbReference>
<dbReference type="SUPFAM" id="SSF56112">
    <property type="entry name" value="Protein kinase-like (PK-like)"/>
    <property type="match status" value="1"/>
</dbReference>
<dbReference type="InterPro" id="IPR011009">
    <property type="entry name" value="Kinase-like_dom_sf"/>
</dbReference>
<dbReference type="PIRSF" id="PIRSF000707">
    <property type="entry name" value="Hygromycin-B_kinase"/>
    <property type="match status" value="1"/>
</dbReference>
<accession>A0ABQ4N5D3</accession>
<evidence type="ECO:0000313" key="2">
    <source>
        <dbReference type="EMBL" id="GIQ63418.1"/>
    </source>
</evidence>
<organism evidence="2 3">
    <name type="scientific">Paenibacillus cisolokensis</name>
    <dbReference type="NCBI Taxonomy" id="1658519"/>
    <lineage>
        <taxon>Bacteria</taxon>
        <taxon>Bacillati</taxon>
        <taxon>Bacillota</taxon>
        <taxon>Bacilli</taxon>
        <taxon>Bacillales</taxon>
        <taxon>Paenibacillaceae</taxon>
        <taxon>Paenibacillus</taxon>
    </lineage>
</organism>
<evidence type="ECO:0000259" key="1">
    <source>
        <dbReference type="Pfam" id="PF01636"/>
    </source>
</evidence>
<protein>
    <recommendedName>
        <fullName evidence="1">Aminoglycoside phosphotransferase domain-containing protein</fullName>
    </recommendedName>
</protein>
<gene>
    <name evidence="2" type="ORF">PACILC2_19860</name>
</gene>
<comment type="caution">
    <text evidence="2">The sequence shown here is derived from an EMBL/GenBank/DDBJ whole genome shotgun (WGS) entry which is preliminary data.</text>
</comment>
<dbReference type="InterPro" id="IPR051678">
    <property type="entry name" value="AGP_Transferase"/>
</dbReference>
<name>A0ABQ4N5D3_9BACL</name>
<feature type="domain" description="Aminoglycoside phosphotransferase" evidence="1">
    <location>
        <begin position="68"/>
        <end position="250"/>
    </location>
</feature>
<evidence type="ECO:0000313" key="3">
    <source>
        <dbReference type="Proteomes" id="UP000680304"/>
    </source>
</evidence>
<dbReference type="InterPro" id="IPR002575">
    <property type="entry name" value="Aminoglycoside_PTrfase"/>
</dbReference>
<dbReference type="Proteomes" id="UP000680304">
    <property type="component" value="Unassembled WGS sequence"/>
</dbReference>